<evidence type="ECO:0000313" key="2">
    <source>
        <dbReference type="Proteomes" id="UP000033772"/>
    </source>
</evidence>
<gene>
    <name evidence="1" type="ORF">UG56_000720</name>
</gene>
<proteinExistence type="predicted"/>
<dbReference type="EMBL" id="JZDQ02000001">
    <property type="protein sequence ID" value="OIJ28787.1"/>
    <property type="molecule type" value="Genomic_DNA"/>
</dbReference>
<reference evidence="1" key="1">
    <citation type="submission" date="2016-10" db="EMBL/GenBank/DDBJ databases">
        <title>Draft Genome Sequence of Nocardioides luteus Strain BAFB, an Alkane-Degrading Bacterium Isolated from JP-7 Polluted Soil.</title>
        <authorList>
            <person name="Brown L."/>
            <person name="Ruiz O.N."/>
            <person name="Gunasekera T."/>
        </authorList>
    </citation>
    <scope>NUCLEOTIDE SEQUENCE [LARGE SCALE GENOMIC DNA]</scope>
    <source>
        <strain evidence="1">BAFB</strain>
    </source>
</reference>
<protein>
    <submittedName>
        <fullName evidence="1">Uncharacterized protein</fullName>
    </submittedName>
</protein>
<dbReference type="STRING" id="1844.UG56_000720"/>
<evidence type="ECO:0000313" key="1">
    <source>
        <dbReference type="EMBL" id="OIJ28787.1"/>
    </source>
</evidence>
<name>A0A1J4NB92_9ACTN</name>
<dbReference type="Proteomes" id="UP000033772">
    <property type="component" value="Unassembled WGS sequence"/>
</dbReference>
<sequence>MSEGLDRLAATLGVPATRLAPLEAYDDQQLGRFDDLIRSAMTAEDKAFEASLDEALKLVPRMLRGVVQKMLGGGR</sequence>
<dbReference type="RefSeq" id="WP_045547200.1">
    <property type="nucleotide sequence ID" value="NZ_JZDQ02000001.1"/>
</dbReference>
<dbReference type="AlphaFoldDB" id="A0A1J4NB92"/>
<comment type="caution">
    <text evidence="1">The sequence shown here is derived from an EMBL/GenBank/DDBJ whole genome shotgun (WGS) entry which is preliminary data.</text>
</comment>
<accession>A0A1J4NB92</accession>
<dbReference type="OrthoDB" id="3786322at2"/>
<keyword evidence="2" id="KW-1185">Reference proteome</keyword>
<organism evidence="1 2">
    <name type="scientific">Nocardioides luteus</name>
    <dbReference type="NCBI Taxonomy" id="1844"/>
    <lineage>
        <taxon>Bacteria</taxon>
        <taxon>Bacillati</taxon>
        <taxon>Actinomycetota</taxon>
        <taxon>Actinomycetes</taxon>
        <taxon>Propionibacteriales</taxon>
        <taxon>Nocardioidaceae</taxon>
        <taxon>Nocardioides</taxon>
    </lineage>
</organism>